<organism evidence="2 3">
    <name type="scientific">Leptidea sinapis</name>
    <dbReference type="NCBI Taxonomy" id="189913"/>
    <lineage>
        <taxon>Eukaryota</taxon>
        <taxon>Metazoa</taxon>
        <taxon>Ecdysozoa</taxon>
        <taxon>Arthropoda</taxon>
        <taxon>Hexapoda</taxon>
        <taxon>Insecta</taxon>
        <taxon>Pterygota</taxon>
        <taxon>Neoptera</taxon>
        <taxon>Endopterygota</taxon>
        <taxon>Lepidoptera</taxon>
        <taxon>Glossata</taxon>
        <taxon>Ditrysia</taxon>
        <taxon>Papilionoidea</taxon>
        <taxon>Pieridae</taxon>
        <taxon>Dismorphiinae</taxon>
        <taxon>Leptidea</taxon>
    </lineage>
</organism>
<dbReference type="EMBL" id="FZQP02006377">
    <property type="protein sequence ID" value="VVD02843.1"/>
    <property type="molecule type" value="Genomic_DNA"/>
</dbReference>
<dbReference type="Gene3D" id="2.40.50.90">
    <property type="match status" value="1"/>
</dbReference>
<evidence type="ECO:0000313" key="2">
    <source>
        <dbReference type="EMBL" id="VVD02843.1"/>
    </source>
</evidence>
<evidence type="ECO:0000313" key="3">
    <source>
        <dbReference type="Proteomes" id="UP000324832"/>
    </source>
</evidence>
<proteinExistence type="predicted"/>
<dbReference type="Pfam" id="PF00567">
    <property type="entry name" value="TUDOR"/>
    <property type="match status" value="1"/>
</dbReference>
<dbReference type="Proteomes" id="UP000324832">
    <property type="component" value="Unassembled WGS sequence"/>
</dbReference>
<dbReference type="InterPro" id="IPR002999">
    <property type="entry name" value="Tudor"/>
</dbReference>
<dbReference type="AlphaFoldDB" id="A0A5E4R042"/>
<keyword evidence="3" id="KW-1185">Reference proteome</keyword>
<dbReference type="InterPro" id="IPR035437">
    <property type="entry name" value="SNase_OB-fold_sf"/>
</dbReference>
<gene>
    <name evidence="2" type="ORF">LSINAPIS_LOCUS12970</name>
</gene>
<evidence type="ECO:0000259" key="1">
    <source>
        <dbReference type="Pfam" id="PF00567"/>
    </source>
</evidence>
<dbReference type="SUPFAM" id="SSF63748">
    <property type="entry name" value="Tudor/PWWP/MBT"/>
    <property type="match status" value="1"/>
</dbReference>
<reference evidence="2 3" key="1">
    <citation type="submission" date="2017-07" db="EMBL/GenBank/DDBJ databases">
        <authorList>
            <person name="Talla V."/>
            <person name="Backstrom N."/>
        </authorList>
    </citation>
    <scope>NUCLEOTIDE SEQUENCE [LARGE SCALE GENOMIC DNA]</scope>
</reference>
<name>A0A5E4R042_9NEOP</name>
<feature type="non-terminal residue" evidence="2">
    <location>
        <position position="118"/>
    </location>
</feature>
<dbReference type="GO" id="GO:0005737">
    <property type="term" value="C:cytoplasm"/>
    <property type="evidence" value="ECO:0007669"/>
    <property type="project" value="UniProtKB-ARBA"/>
</dbReference>
<accession>A0A5E4R042</accession>
<protein>
    <recommendedName>
        <fullName evidence="1">Tudor domain-containing protein</fullName>
    </recommendedName>
</protein>
<sequence>MRRGLVKDRGVFPDDCIHYMERIPRLELGGLRAGDMLEVTLAEVYSPSHFWLQRLGPHHDVAMHALMDEMTEYYSRGAGCSRRLARGAVRVGHHVGARYEGDWHRARIVQLLAHDTVK</sequence>
<feature type="domain" description="Tudor" evidence="1">
    <location>
        <begin position="34"/>
        <end position="113"/>
    </location>
</feature>